<reference evidence="1 2" key="1">
    <citation type="submission" date="2013-02" db="EMBL/GenBank/DDBJ databases">
        <title>The Genome Sequence of Enterococcus phoeniculicola BAA-412.</title>
        <authorList>
            <consortium name="The Broad Institute Genome Sequencing Platform"/>
            <consortium name="The Broad Institute Genome Sequencing Center for Infectious Disease"/>
            <person name="Earl A.M."/>
            <person name="Gilmore M.S."/>
            <person name="Lebreton F."/>
            <person name="Walker B."/>
            <person name="Young S.K."/>
            <person name="Zeng Q."/>
            <person name="Gargeya S."/>
            <person name="Fitzgerald M."/>
            <person name="Haas B."/>
            <person name="Abouelleil A."/>
            <person name="Alvarado L."/>
            <person name="Arachchi H.M."/>
            <person name="Berlin A.M."/>
            <person name="Chapman S.B."/>
            <person name="Dewar J."/>
            <person name="Goldberg J."/>
            <person name="Griggs A."/>
            <person name="Gujja S."/>
            <person name="Hansen M."/>
            <person name="Howarth C."/>
            <person name="Imamovic A."/>
            <person name="Larimer J."/>
            <person name="McCowan C."/>
            <person name="Murphy C."/>
            <person name="Neiman D."/>
            <person name="Pearson M."/>
            <person name="Priest M."/>
            <person name="Roberts A."/>
            <person name="Saif S."/>
            <person name="Shea T."/>
            <person name="Sisk P."/>
            <person name="Sykes S."/>
            <person name="Wortman J."/>
            <person name="Nusbaum C."/>
            <person name="Birren B."/>
        </authorList>
    </citation>
    <scope>NUCLEOTIDE SEQUENCE [LARGE SCALE GENOMIC DNA]</scope>
    <source>
        <strain evidence="1 2">ATCC BAA-412</strain>
    </source>
</reference>
<dbReference type="Gene3D" id="3.30.70.2330">
    <property type="match status" value="1"/>
</dbReference>
<dbReference type="STRING" id="154621.RV11_GL002474"/>
<dbReference type="HOGENOM" id="CLU_142170_1_0_9"/>
<sequence length="133" mass="15029">MEQLVDQDLYITITGTHHYFGMSPFKVGNFLSLVKEPENIFDEEAIAVMAPVIGKVGYVANSPHTLAKGCLSGGRIYDLLPNECLVIPRFITQTKIIARVHPDKKLVTHTEITIADSNEFREMSDFYRKLTEE</sequence>
<proteinExistence type="predicted"/>
<organism evidence="1 2">
    <name type="scientific">Enterococcus phoeniculicola ATCC BAA-412</name>
    <dbReference type="NCBI Taxonomy" id="1158610"/>
    <lineage>
        <taxon>Bacteria</taxon>
        <taxon>Bacillati</taxon>
        <taxon>Bacillota</taxon>
        <taxon>Bacilli</taxon>
        <taxon>Lactobacillales</taxon>
        <taxon>Enterococcaceae</taxon>
        <taxon>Enterococcus</taxon>
    </lineage>
</organism>
<keyword evidence="2" id="KW-1185">Reference proteome</keyword>
<protein>
    <recommendedName>
        <fullName evidence="3">HIRAN domain-containing protein</fullName>
    </recommendedName>
</protein>
<comment type="caution">
    <text evidence="1">The sequence shown here is derived from an EMBL/GenBank/DDBJ whole genome shotgun (WGS) entry which is preliminary data.</text>
</comment>
<dbReference type="eggNOG" id="ENOG50330YI">
    <property type="taxonomic scope" value="Bacteria"/>
</dbReference>
<dbReference type="AlphaFoldDB" id="R3WSC0"/>
<dbReference type="PATRIC" id="fig|1158610.3.peg.1527"/>
<gene>
    <name evidence="1" type="ORF">UC3_01542</name>
</gene>
<dbReference type="Proteomes" id="UP000013785">
    <property type="component" value="Unassembled WGS sequence"/>
</dbReference>
<dbReference type="RefSeq" id="WP_010768205.1">
    <property type="nucleotide sequence ID" value="NZ_ASWE01000003.1"/>
</dbReference>
<evidence type="ECO:0000313" key="1">
    <source>
        <dbReference type="EMBL" id="EOL44725.1"/>
    </source>
</evidence>
<evidence type="ECO:0000313" key="2">
    <source>
        <dbReference type="Proteomes" id="UP000013785"/>
    </source>
</evidence>
<name>R3WSC0_9ENTE</name>
<dbReference type="EMBL" id="AJAT01000013">
    <property type="protein sequence ID" value="EOL44725.1"/>
    <property type="molecule type" value="Genomic_DNA"/>
</dbReference>
<dbReference type="OrthoDB" id="2988931at2"/>
<accession>R3WSC0</accession>
<evidence type="ECO:0008006" key="3">
    <source>
        <dbReference type="Google" id="ProtNLM"/>
    </source>
</evidence>